<protein>
    <submittedName>
        <fullName evidence="3">Flagellar hook-length control protein FliK</fullName>
    </submittedName>
</protein>
<dbReference type="Gene3D" id="3.30.750.140">
    <property type="match status" value="1"/>
</dbReference>
<dbReference type="Proteomes" id="UP000604898">
    <property type="component" value="Unassembled WGS sequence"/>
</dbReference>
<dbReference type="InterPro" id="IPR021136">
    <property type="entry name" value="Flagellar_hook_control-like_C"/>
</dbReference>
<dbReference type="RefSeq" id="WP_202719843.1">
    <property type="nucleotide sequence ID" value="NZ_BPEX01000029.1"/>
</dbReference>
<accession>A0ABS1SSV3</accession>
<dbReference type="CDD" id="cd17470">
    <property type="entry name" value="T3SS_Flik_C"/>
    <property type="match status" value="1"/>
</dbReference>
<keyword evidence="4" id="KW-1185">Reference proteome</keyword>
<dbReference type="InterPro" id="IPR052563">
    <property type="entry name" value="FliK"/>
</dbReference>
<dbReference type="Pfam" id="PF02120">
    <property type="entry name" value="Flg_hook"/>
    <property type="match status" value="1"/>
</dbReference>
<keyword evidence="3" id="KW-0966">Cell projection</keyword>
<evidence type="ECO:0000256" key="1">
    <source>
        <dbReference type="SAM" id="MobiDB-lite"/>
    </source>
</evidence>
<keyword evidence="3" id="KW-0282">Flagellum</keyword>
<organism evidence="3 4">
    <name type="scientific">Shewanella schlegeliana</name>
    <dbReference type="NCBI Taxonomy" id="190308"/>
    <lineage>
        <taxon>Bacteria</taxon>
        <taxon>Pseudomonadati</taxon>
        <taxon>Pseudomonadota</taxon>
        <taxon>Gammaproteobacteria</taxon>
        <taxon>Alteromonadales</taxon>
        <taxon>Shewanellaceae</taxon>
        <taxon>Shewanella</taxon>
    </lineage>
</organism>
<feature type="region of interest" description="Disordered" evidence="1">
    <location>
        <begin position="1"/>
        <end position="109"/>
    </location>
</feature>
<evidence type="ECO:0000259" key="2">
    <source>
        <dbReference type="Pfam" id="PF02120"/>
    </source>
</evidence>
<feature type="domain" description="Flagellar hook-length control protein-like C-terminal" evidence="2">
    <location>
        <begin position="391"/>
        <end position="473"/>
    </location>
</feature>
<evidence type="ECO:0000313" key="3">
    <source>
        <dbReference type="EMBL" id="MBL4911588.1"/>
    </source>
</evidence>
<dbReference type="InterPro" id="IPR038610">
    <property type="entry name" value="FliK-like_C_sf"/>
</dbReference>
<comment type="caution">
    <text evidence="3">The sequence shown here is derived from an EMBL/GenBank/DDBJ whole genome shotgun (WGS) entry which is preliminary data.</text>
</comment>
<feature type="compositionally biased region" description="Polar residues" evidence="1">
    <location>
        <begin position="1"/>
        <end position="13"/>
    </location>
</feature>
<name>A0ABS1SSV3_9GAMM</name>
<gene>
    <name evidence="3" type="ORF">JMA39_00230</name>
</gene>
<dbReference type="PANTHER" id="PTHR37533:SF2">
    <property type="entry name" value="FLAGELLAR HOOK-LENGTH CONTROL PROTEIN"/>
    <property type="match status" value="1"/>
</dbReference>
<feature type="compositionally biased region" description="Basic and acidic residues" evidence="1">
    <location>
        <begin position="42"/>
        <end position="53"/>
    </location>
</feature>
<dbReference type="PANTHER" id="PTHR37533">
    <property type="entry name" value="FLAGELLAR HOOK-LENGTH CONTROL PROTEIN"/>
    <property type="match status" value="1"/>
</dbReference>
<evidence type="ECO:0000313" key="4">
    <source>
        <dbReference type="Proteomes" id="UP000604898"/>
    </source>
</evidence>
<feature type="compositionally biased region" description="Polar residues" evidence="1">
    <location>
        <begin position="84"/>
        <end position="101"/>
    </location>
</feature>
<reference evidence="3 4" key="1">
    <citation type="submission" date="2021-01" db="EMBL/GenBank/DDBJ databases">
        <title>Genome sequence of Shewanella schlegeliana JCM 11561.</title>
        <authorList>
            <person name="Zhang H."/>
            <person name="Li C."/>
        </authorList>
    </citation>
    <scope>NUCLEOTIDE SEQUENCE [LARGE SCALE GENOMIC DNA]</scope>
    <source>
        <strain evidence="3 4">JCM 11561</strain>
    </source>
</reference>
<sequence>MQQVTNVLLSSPDSIRKVTDSQSKSTEAKTNSEGDSFSAALEKAEALRLDEQRNTSANAEPAANAQSASAQSTNEEALAESCGKENTQTEAADPNASSQALKQEARELEQAQDDVSQIFAQINLANNFGGDSQLAVNGESLPLSAEQLESNSSKLEQLSNELAVSDLSDEALIALSLQSGLSEQELSKLSSSELKALLQQGQMLDASGGLKSEFAVVSTLQSSPVEMRDSATKAEVGDKAAQGSIVTDAKGANATDIKGAHTGRDIFGKEVAGQTANQALADQGKAAQNLDGANSNNAINTMATSQEQLKGAELSVRITATQAGLEANLAGMSESGTQELKSISGLHNQQLQQPGASRQELPQLQLALKQPGEQTPSMQQMIQRFSPMMNQQLITMVSKGVQQAEIRLDPPELGHMMVRIQVQGDTTQVQFQVSQHQTRDLVEQAMPRLREMLAEQGMQLTDGQVSQGNGGNSQGEQGLGNGNGRSDVETDEISAEDLLARSNLSTSSASGIDYYA</sequence>
<proteinExistence type="predicted"/>
<keyword evidence="3" id="KW-0969">Cilium</keyword>
<feature type="compositionally biased region" description="Gly residues" evidence="1">
    <location>
        <begin position="468"/>
        <end position="483"/>
    </location>
</feature>
<feature type="compositionally biased region" description="Low complexity" evidence="1">
    <location>
        <begin position="54"/>
        <end position="76"/>
    </location>
</feature>
<dbReference type="EMBL" id="JAESVD010000001">
    <property type="protein sequence ID" value="MBL4911588.1"/>
    <property type="molecule type" value="Genomic_DNA"/>
</dbReference>
<feature type="region of interest" description="Disordered" evidence="1">
    <location>
        <begin position="462"/>
        <end position="488"/>
    </location>
</feature>